<dbReference type="PANTHER" id="PTHR43179:SF7">
    <property type="entry name" value="RHAMNOSYLTRANSFERASE WBBL"/>
    <property type="match status" value="1"/>
</dbReference>
<reference evidence="2 3" key="1">
    <citation type="submission" date="2019-08" db="EMBL/GenBank/DDBJ databases">
        <title>In-depth cultivation of the pig gut microbiome towards novel bacterial diversity and tailored functional studies.</title>
        <authorList>
            <person name="Wylensek D."/>
            <person name="Hitch T.C.A."/>
            <person name="Clavel T."/>
        </authorList>
    </citation>
    <scope>NUCLEOTIDE SEQUENCE [LARGE SCALE GENOMIC DNA]</scope>
    <source>
        <strain evidence="2 3">Oil+RF-744-WCA-WT-13</strain>
    </source>
</reference>
<dbReference type="CDD" id="cd04186">
    <property type="entry name" value="GT_2_like_c"/>
    <property type="match status" value="1"/>
</dbReference>
<dbReference type="GO" id="GO:0016740">
    <property type="term" value="F:transferase activity"/>
    <property type="evidence" value="ECO:0007669"/>
    <property type="project" value="UniProtKB-KW"/>
</dbReference>
<keyword evidence="3" id="KW-1185">Reference proteome</keyword>
<dbReference type="InterPro" id="IPR029044">
    <property type="entry name" value="Nucleotide-diphossugar_trans"/>
</dbReference>
<gene>
    <name evidence="2" type="ORF">FYJ60_09110</name>
</gene>
<dbReference type="Gene3D" id="3.90.550.10">
    <property type="entry name" value="Spore Coat Polysaccharide Biosynthesis Protein SpsA, Chain A"/>
    <property type="match status" value="2"/>
</dbReference>
<sequence length="841" mass="95119">MANVKFEIETIRRSIQKENVLLCWGFFSGTEAPVEQLCGCLEVLADGHLTGADISVLDSLAVQRYYAGKGIPAEKRVLVQAELPEKFAMVNLVLRIPVGDQPDEILLKSVSAEDWGKMPFRPLQCVLDSMKETETGYRLQGWTACREPVEIHLKDGKGITLSCLSERVYRPDVLLSFPELPEGESCGFILQLSQKNIIYPLRIEVQGRQDSLVYKIGKKQAEHYLSGMNGGVLGTAEDLLHRGVEMIRSQGVSAFLHRAKDQLTGKKSITPYQTWIDTCEKRPEPDPEDTRAIIDITGEADHRYRCSVILHVDQPDPVYWKKLVKSLEAQTGRNWELKCSGEPNHVYAAEDWFQDHLSNRYQLQIGACTGEIVLLLQQKMLLSQDAVAAVSGAFRRDPELGALYSDHDSIDFRTDQRSDPVFKPDFSPEYLCSTNYIGQMLAVRKDIYDSFRKQTDPPRQTPLDQSFASAPADEGTLYGQIFCYTEKAGKIGHLPFILYHLEKEEPKKKKEQAQAGREELRRSELDRREMQAVQAHYRAVRLPGEVKKTEKPGVFHTVWHWAGKPVISILVPNKDHAEDLVKCVRSIEEKSLYRHFEILVLENNSVEDRTFSTYDKLEEQYKNLHVLTYKDVFNFSKINNFGAEHASGEYLLLLNNDTEMISPHALEDMLGYCRVPGVGAVGGKLYYEDGTIQHCGVIVGYGGFAGHCFIGEPGSIAGYGNRVISAVDYSSVTGACLMTPAAVYRETGGMDEQFVVALNDVDYCLRVRETGRRVVYDPAAEFIHYESRSRGLDEGNAAREKRLQGEVSRFRSRWKELLDRGDPYYNPNLSLIEQDFSLKHL</sequence>
<feature type="domain" description="Glycosyltransferase 2-like" evidence="1">
    <location>
        <begin position="568"/>
        <end position="691"/>
    </location>
</feature>
<evidence type="ECO:0000259" key="1">
    <source>
        <dbReference type="Pfam" id="PF00535"/>
    </source>
</evidence>
<dbReference type="AlphaFoldDB" id="A0A7X2P920"/>
<protein>
    <submittedName>
        <fullName evidence="2">Glycosyltransferase</fullName>
    </submittedName>
</protein>
<keyword evidence="2" id="KW-0808">Transferase</keyword>
<evidence type="ECO:0000313" key="2">
    <source>
        <dbReference type="EMBL" id="MST82473.1"/>
    </source>
</evidence>
<accession>A0A7X2P920</accession>
<dbReference type="PANTHER" id="PTHR43179">
    <property type="entry name" value="RHAMNOSYLTRANSFERASE WBBL"/>
    <property type="match status" value="1"/>
</dbReference>
<dbReference type="SUPFAM" id="SSF53448">
    <property type="entry name" value="Nucleotide-diphospho-sugar transferases"/>
    <property type="match status" value="1"/>
</dbReference>
<evidence type="ECO:0000313" key="3">
    <source>
        <dbReference type="Proteomes" id="UP000466864"/>
    </source>
</evidence>
<dbReference type="Pfam" id="PF00535">
    <property type="entry name" value="Glycos_transf_2"/>
    <property type="match status" value="1"/>
</dbReference>
<name>A0A7X2P920_9FIRM</name>
<dbReference type="Proteomes" id="UP000466864">
    <property type="component" value="Unassembled WGS sequence"/>
</dbReference>
<proteinExistence type="predicted"/>
<dbReference type="InterPro" id="IPR001173">
    <property type="entry name" value="Glyco_trans_2-like"/>
</dbReference>
<organism evidence="2 3">
    <name type="scientific">Bilifractor porci</name>
    <dbReference type="NCBI Taxonomy" id="2606636"/>
    <lineage>
        <taxon>Bacteria</taxon>
        <taxon>Bacillati</taxon>
        <taxon>Bacillota</taxon>
        <taxon>Clostridia</taxon>
        <taxon>Lachnospirales</taxon>
        <taxon>Lachnospiraceae</taxon>
        <taxon>Bilifractor</taxon>
    </lineage>
</organism>
<dbReference type="EMBL" id="VUMV01000006">
    <property type="protein sequence ID" value="MST82473.1"/>
    <property type="molecule type" value="Genomic_DNA"/>
</dbReference>
<comment type="caution">
    <text evidence="2">The sequence shown here is derived from an EMBL/GenBank/DDBJ whole genome shotgun (WGS) entry which is preliminary data.</text>
</comment>
<dbReference type="RefSeq" id="WP_154458383.1">
    <property type="nucleotide sequence ID" value="NZ_VUMV01000006.1"/>
</dbReference>